<sequence length="899" mass="101246">MDAGIEKECSALGGLFQTIMHDMKASYPAWEDFVTKGSKLQSQLRTTIIVTSSFLDAFQKVADIATGTRGATKEIGSALTRMCMRHRSIENKLKLFTAALMDNLIAPLELKIEEWKKVSSQLDKDHAKEYKKARSEIKKKSSDTIKLQKKVKKGKDEVRMQLDSALQDVNIRYAVLEETEKRAVCRALIEERGRFCSFVTMLKPVLDEEISMLGEVTHLQTILEDLGTLTTNPNTLPPASEQVILDLKSSDYSYTYQTPPASPSNTLSRKSSISSTYTSVRHVPSLDSISSAVDGLHLRPPDVTQRSRSPLLLPGGEEGARSHSSSPTVLRTARRGPHPRHRSTVSIDSLSCCVLTDQSAINSQPWQGPDGPGTENGIFMPPPHKVYGGHEERSRTLSISTKPQTGRDQLTLGLGGGLNSEAPRTSRDSLHCSSGYSTQTTTPSCSEDTIPSQHAIKKEPPLYDYDYISLHGGEDGHSQSDFDKSSTIPRNSDLSLNYRKMFQSKRPASTVSLLMDPEPIGPHTATIRRKPSSKPNIRRGTISGGVPIPISTPQVPMKASVSTAGLSGSEEAVCPTGVMQSNRLPGSDLAHTKHNLCTSTQSLSAMPPPYYSMFPGQPPVGGTEQIYQMSKQQQYALHQQQQRQYQQQCQQQQQNNPQQPQQQNNPQQPQQQNNPQQPQQQNNPQQPQQQINQQQQYRQQQQQYSQQPQQQYSQHPQQQYSQQPQQQYNQHPQQQYSQQPQQQYNQQPQQQYSQQHQQYKQQISQQQHYNQQQQFNHQQQHNQQQQYIQQQQQFNQQQPYQLPERQKELQLKFKQQKPQTDPCQQQQNQQQAPNATVHNSSVSTESGSPDLTQPAVNRSDSVPDPGSGGDMLSMIRRVKLRRTLTNDRSAPFITPNHLD</sequence>
<feature type="region of interest" description="Disordered" evidence="7">
    <location>
        <begin position="385"/>
        <end position="450"/>
    </location>
</feature>
<comment type="similarity">
    <text evidence="6">Belongs to the MTSS family.</text>
</comment>
<dbReference type="PANTHER" id="PTHR15708:SF14">
    <property type="entry name" value="METASTASIS SUPPRESSOR 1 ISOFORM X1"/>
    <property type="match status" value="1"/>
</dbReference>
<evidence type="ECO:0000259" key="8">
    <source>
        <dbReference type="PROSITE" id="PS51338"/>
    </source>
</evidence>
<feature type="compositionally biased region" description="Polar residues" evidence="7">
    <location>
        <begin position="834"/>
        <end position="860"/>
    </location>
</feature>
<dbReference type="GO" id="GO:0009898">
    <property type="term" value="C:cytoplasmic side of plasma membrane"/>
    <property type="evidence" value="ECO:0007669"/>
    <property type="project" value="TreeGrafter"/>
</dbReference>
<dbReference type="GO" id="GO:0030031">
    <property type="term" value="P:cell projection assembly"/>
    <property type="evidence" value="ECO:0007669"/>
    <property type="project" value="TreeGrafter"/>
</dbReference>
<feature type="compositionally biased region" description="Polar residues" evidence="7">
    <location>
        <begin position="396"/>
        <end position="408"/>
    </location>
</feature>
<feature type="compositionally biased region" description="Low complexity" evidence="7">
    <location>
        <begin position="812"/>
        <end position="833"/>
    </location>
</feature>
<name>A0A5A9NRE2_9TELE</name>
<dbReference type="Proteomes" id="UP000324632">
    <property type="component" value="Chromosome 13"/>
</dbReference>
<keyword evidence="2" id="KW-0963">Cytoplasm</keyword>
<dbReference type="PANTHER" id="PTHR15708">
    <property type="entry name" value="ACTIN BUNDLING/MISSING IN METASTASIS-RELATED"/>
    <property type="match status" value="1"/>
</dbReference>
<dbReference type="GO" id="GO:0007009">
    <property type="term" value="P:plasma membrane organization"/>
    <property type="evidence" value="ECO:0007669"/>
    <property type="project" value="InterPro"/>
</dbReference>
<feature type="region of interest" description="Disordered" evidence="7">
    <location>
        <begin position="293"/>
        <end position="345"/>
    </location>
</feature>
<keyword evidence="4" id="KW-0175">Coiled coil</keyword>
<proteinExistence type="inferred from homology"/>
<dbReference type="SUPFAM" id="SSF103657">
    <property type="entry name" value="BAR/IMD domain-like"/>
    <property type="match status" value="1"/>
</dbReference>
<feature type="region of interest" description="Disordered" evidence="7">
    <location>
        <begin position="811"/>
        <end position="873"/>
    </location>
</feature>
<comment type="caution">
    <text evidence="9">The sequence shown here is derived from an EMBL/GenBank/DDBJ whole genome shotgun (WGS) entry which is preliminary data.</text>
</comment>
<gene>
    <name evidence="9" type="ORF">E1301_Tti004891</name>
</gene>
<evidence type="ECO:0000313" key="9">
    <source>
        <dbReference type="EMBL" id="KAA0712734.1"/>
    </source>
</evidence>
<dbReference type="GO" id="GO:0005543">
    <property type="term" value="F:phospholipid binding"/>
    <property type="evidence" value="ECO:0007669"/>
    <property type="project" value="TreeGrafter"/>
</dbReference>
<dbReference type="Gene3D" id="1.20.1270.60">
    <property type="entry name" value="Arfaptin homology (AH) domain/BAR domain"/>
    <property type="match status" value="1"/>
</dbReference>
<dbReference type="CDD" id="cd07643">
    <property type="entry name" value="I-BAR_IMD_MIM"/>
    <property type="match status" value="1"/>
</dbReference>
<evidence type="ECO:0000256" key="1">
    <source>
        <dbReference type="ARBA" id="ARBA00004496"/>
    </source>
</evidence>
<dbReference type="GO" id="GO:0003779">
    <property type="term" value="F:actin binding"/>
    <property type="evidence" value="ECO:0007669"/>
    <property type="project" value="UniProtKB-KW"/>
</dbReference>
<dbReference type="Pfam" id="PF08397">
    <property type="entry name" value="IMD"/>
    <property type="match status" value="1"/>
</dbReference>
<dbReference type="GO" id="GO:0005737">
    <property type="term" value="C:cytoplasm"/>
    <property type="evidence" value="ECO:0007669"/>
    <property type="project" value="UniProtKB-SubCell"/>
</dbReference>
<dbReference type="InterPro" id="IPR027267">
    <property type="entry name" value="AH/BAR_dom_sf"/>
</dbReference>
<comment type="subcellular location">
    <subcellularLocation>
        <location evidence="1">Cytoplasm</location>
    </subcellularLocation>
</comment>
<protein>
    <submittedName>
        <fullName evidence="9">Metastasis suppressor protein 1</fullName>
    </submittedName>
</protein>
<dbReference type="GO" id="GO:0015629">
    <property type="term" value="C:actin cytoskeleton"/>
    <property type="evidence" value="ECO:0007669"/>
    <property type="project" value="TreeGrafter"/>
</dbReference>
<feature type="region of interest" description="Disordered" evidence="7">
    <location>
        <begin position="513"/>
        <end position="554"/>
    </location>
</feature>
<evidence type="ECO:0000256" key="7">
    <source>
        <dbReference type="SAM" id="MobiDB-lite"/>
    </source>
</evidence>
<dbReference type="PROSITE" id="PS51338">
    <property type="entry name" value="IMD"/>
    <property type="match status" value="1"/>
</dbReference>
<evidence type="ECO:0000256" key="5">
    <source>
        <dbReference type="ARBA" id="ARBA00023203"/>
    </source>
</evidence>
<feature type="domain" description="IMD" evidence="8">
    <location>
        <begin position="1"/>
        <end position="250"/>
    </location>
</feature>
<evidence type="ECO:0000256" key="4">
    <source>
        <dbReference type="ARBA" id="ARBA00023054"/>
    </source>
</evidence>
<evidence type="ECO:0000256" key="6">
    <source>
        <dbReference type="ARBA" id="ARBA00061293"/>
    </source>
</evidence>
<evidence type="ECO:0000256" key="2">
    <source>
        <dbReference type="ARBA" id="ARBA00022490"/>
    </source>
</evidence>
<accession>A0A5A9NRE2</accession>
<dbReference type="InterPro" id="IPR030127">
    <property type="entry name" value="MTSS1/MTSS2"/>
</dbReference>
<feature type="compositionally biased region" description="Polar residues" evidence="7">
    <location>
        <begin position="431"/>
        <end position="450"/>
    </location>
</feature>
<keyword evidence="10" id="KW-1185">Reference proteome</keyword>
<dbReference type="EMBL" id="SOYY01000013">
    <property type="protein sequence ID" value="KAA0712734.1"/>
    <property type="molecule type" value="Genomic_DNA"/>
</dbReference>
<dbReference type="FunFam" id="1.20.1270.60:FF:000010">
    <property type="entry name" value="Metastasis suppressor 1, isoform CRA_e"/>
    <property type="match status" value="1"/>
</dbReference>
<reference evidence="9 10" key="1">
    <citation type="journal article" date="2019" name="Mol. Ecol. Resour.">
        <title>Chromosome-level genome assembly of Triplophysa tibetana, a fish adapted to the harsh high-altitude environment of the Tibetan Plateau.</title>
        <authorList>
            <person name="Yang X."/>
            <person name="Liu H."/>
            <person name="Ma Z."/>
            <person name="Zou Y."/>
            <person name="Zou M."/>
            <person name="Mao Y."/>
            <person name="Li X."/>
            <person name="Wang H."/>
            <person name="Chen T."/>
            <person name="Wang W."/>
            <person name="Yang R."/>
        </authorList>
    </citation>
    <scope>NUCLEOTIDE SEQUENCE [LARGE SCALE GENOMIC DNA]</scope>
    <source>
        <strain evidence="9">TTIB1903HZAU</strain>
        <tissue evidence="9">Muscle</tissue>
    </source>
</reference>
<organism evidence="9 10">
    <name type="scientific">Triplophysa tibetana</name>
    <dbReference type="NCBI Taxonomy" id="1572043"/>
    <lineage>
        <taxon>Eukaryota</taxon>
        <taxon>Metazoa</taxon>
        <taxon>Chordata</taxon>
        <taxon>Craniata</taxon>
        <taxon>Vertebrata</taxon>
        <taxon>Euteleostomi</taxon>
        <taxon>Actinopterygii</taxon>
        <taxon>Neopterygii</taxon>
        <taxon>Teleostei</taxon>
        <taxon>Ostariophysi</taxon>
        <taxon>Cypriniformes</taxon>
        <taxon>Nemacheilidae</taxon>
        <taxon>Triplophysa</taxon>
    </lineage>
</organism>
<dbReference type="InterPro" id="IPR013606">
    <property type="entry name" value="I-BAR_dom"/>
</dbReference>
<evidence type="ECO:0000256" key="3">
    <source>
        <dbReference type="ARBA" id="ARBA00022553"/>
    </source>
</evidence>
<evidence type="ECO:0000313" key="10">
    <source>
        <dbReference type="Proteomes" id="UP000324632"/>
    </source>
</evidence>
<keyword evidence="5" id="KW-0009">Actin-binding</keyword>
<keyword evidence="3" id="KW-0597">Phosphoprotein</keyword>
<dbReference type="AlphaFoldDB" id="A0A5A9NRE2"/>
<feature type="region of interest" description="Disordered" evidence="7">
    <location>
        <begin position="647"/>
        <end position="799"/>
    </location>
</feature>
<feature type="compositionally biased region" description="Basic residues" evidence="7">
    <location>
        <begin position="332"/>
        <end position="343"/>
    </location>
</feature>